<dbReference type="PANTHER" id="PTHR47473:SF1">
    <property type="entry name" value="METHYLTRANSFERASE DOMAIN-CONTAINING PROTEIN"/>
    <property type="match status" value="1"/>
</dbReference>
<dbReference type="Pfam" id="PF11899">
    <property type="entry name" value="DUF3419"/>
    <property type="match status" value="1"/>
</dbReference>
<evidence type="ECO:0000313" key="1">
    <source>
        <dbReference type="EMBL" id="MBB4100572.1"/>
    </source>
</evidence>
<dbReference type="RefSeq" id="WP_183999850.1">
    <property type="nucleotide sequence ID" value="NZ_JACIEH010000003.1"/>
</dbReference>
<keyword evidence="1" id="KW-0808">Transferase</keyword>
<proteinExistence type="predicted"/>
<comment type="caution">
    <text evidence="1">The sequence shown here is derived from an EMBL/GenBank/DDBJ whole genome shotgun (WGS) entry which is preliminary data.</text>
</comment>
<accession>A0A7W6JVZ9</accession>
<reference evidence="1 2" key="1">
    <citation type="submission" date="2020-08" db="EMBL/GenBank/DDBJ databases">
        <title>Genomic Encyclopedia of Type Strains, Phase IV (KMG-IV): sequencing the most valuable type-strain genomes for metagenomic binning, comparative biology and taxonomic classification.</title>
        <authorList>
            <person name="Goeker M."/>
        </authorList>
    </citation>
    <scope>NUCLEOTIDE SEQUENCE [LARGE SCALE GENOMIC DNA]</scope>
    <source>
        <strain evidence="1 2">DSM 101806</strain>
    </source>
</reference>
<dbReference type="SUPFAM" id="SSF53335">
    <property type="entry name" value="S-adenosyl-L-methionine-dependent methyltransferases"/>
    <property type="match status" value="1"/>
</dbReference>
<sequence>MGSITKTPKNVAVRGAVHRHEHMTKEGLLERAFTFAFRGLVYPQIWEDPVIDMEALQLQPDHHMVTIASGGCNVFSYLTANPAKITAVDLNPAHIALNNLKKQAALNLPDYAAFHRFFGQANKAENVEAYRQHIAPHLDAPYRDYWERRGLNGTRRIEAFKHGFYKYGLLGRLIGFVHWLAHRYGIDPREILAAKNIEEQRQIFETRFEPFFEKKFLRWLVDQPAALFGFGIPPAQYDLLKIDDQAGITGALKSRLRKLACDFDLKDNFYAWQAFGRGYGEGPDAPLPPYLEAKNWDVVRARADRVEIRHTNYADYLETMPAQSLDRYILLDAQDWMTDEQLTRIWGEITRTAKPGARVLYRTAAIPDVVKGHIPEELMSQWEYEDQAKLDDWTRRDRSSVYGATHVWTLKPHA</sequence>
<protein>
    <submittedName>
        <fullName evidence="1">S-adenosylmethionine-diacylglycerol 3-amino-3-carboxypropyl transferase</fullName>
    </submittedName>
</protein>
<dbReference type="AlphaFoldDB" id="A0A7W6JVZ9"/>
<organism evidence="1 2">
    <name type="scientific">Sphingomonas kyeonggiensis</name>
    <dbReference type="NCBI Taxonomy" id="1268553"/>
    <lineage>
        <taxon>Bacteria</taxon>
        <taxon>Pseudomonadati</taxon>
        <taxon>Pseudomonadota</taxon>
        <taxon>Alphaproteobacteria</taxon>
        <taxon>Sphingomonadales</taxon>
        <taxon>Sphingomonadaceae</taxon>
        <taxon>Sphingomonas</taxon>
    </lineage>
</organism>
<name>A0A7W6JVZ9_9SPHN</name>
<dbReference type="EMBL" id="JACIEH010000003">
    <property type="protein sequence ID" value="MBB4100572.1"/>
    <property type="molecule type" value="Genomic_DNA"/>
</dbReference>
<evidence type="ECO:0000313" key="2">
    <source>
        <dbReference type="Proteomes" id="UP000557392"/>
    </source>
</evidence>
<dbReference type="PANTHER" id="PTHR47473">
    <property type="entry name" value="BTA1P"/>
    <property type="match status" value="1"/>
</dbReference>
<dbReference type="InterPro" id="IPR029063">
    <property type="entry name" value="SAM-dependent_MTases_sf"/>
</dbReference>
<keyword evidence="2" id="KW-1185">Reference proteome</keyword>
<dbReference type="GO" id="GO:0016740">
    <property type="term" value="F:transferase activity"/>
    <property type="evidence" value="ECO:0007669"/>
    <property type="project" value="UniProtKB-KW"/>
</dbReference>
<dbReference type="Proteomes" id="UP000557392">
    <property type="component" value="Unassembled WGS sequence"/>
</dbReference>
<gene>
    <name evidence="1" type="ORF">GGR46_004144</name>
</gene>
<dbReference type="InterPro" id="IPR021829">
    <property type="entry name" value="DUF3419"/>
</dbReference>